<evidence type="ECO:0000313" key="4">
    <source>
        <dbReference type="Proteomes" id="UP001221757"/>
    </source>
</evidence>
<evidence type="ECO:0000313" key="3">
    <source>
        <dbReference type="EMBL" id="KAJ7701552.1"/>
    </source>
</evidence>
<sequence>MKFFSLSIAAVLQLAIATGVVHAAPAPDNGVTGLVISHIVPVGEYNMTYWVDAPGTSTVAARALSARACGTNDVTCSGSFLADTDICSQLVNSLNTGISIGNSPRSICLGQSNNQCCTSWSGAVGTMPESDLVNAAINIFNACWSPTDGSGLARNVLLNNICVTQCLSNRPDGCTN</sequence>
<dbReference type="Proteomes" id="UP001221757">
    <property type="component" value="Unassembled WGS sequence"/>
</dbReference>
<dbReference type="Pfam" id="PF20493">
    <property type="entry name" value="WD-like_fungi"/>
    <property type="match status" value="1"/>
</dbReference>
<dbReference type="AlphaFoldDB" id="A0AAD7DZ10"/>
<protein>
    <recommendedName>
        <fullName evidence="2">WD-like domain-containing protein</fullName>
    </recommendedName>
</protein>
<gene>
    <name evidence="3" type="ORF">B0H17DRAFT_924298</name>
</gene>
<feature type="domain" description="WD-like" evidence="2">
    <location>
        <begin position="72"/>
        <end position="174"/>
    </location>
</feature>
<name>A0AAD7DZ10_MYCRO</name>
<proteinExistence type="predicted"/>
<dbReference type="InterPro" id="IPR046925">
    <property type="entry name" value="WD-like_fungi"/>
</dbReference>
<reference evidence="3" key="1">
    <citation type="submission" date="2023-03" db="EMBL/GenBank/DDBJ databases">
        <title>Massive genome expansion in bonnet fungi (Mycena s.s.) driven by repeated elements and novel gene families across ecological guilds.</title>
        <authorList>
            <consortium name="Lawrence Berkeley National Laboratory"/>
            <person name="Harder C.B."/>
            <person name="Miyauchi S."/>
            <person name="Viragh M."/>
            <person name="Kuo A."/>
            <person name="Thoen E."/>
            <person name="Andreopoulos B."/>
            <person name="Lu D."/>
            <person name="Skrede I."/>
            <person name="Drula E."/>
            <person name="Henrissat B."/>
            <person name="Morin E."/>
            <person name="Kohler A."/>
            <person name="Barry K."/>
            <person name="LaButti K."/>
            <person name="Morin E."/>
            <person name="Salamov A."/>
            <person name="Lipzen A."/>
            <person name="Mereny Z."/>
            <person name="Hegedus B."/>
            <person name="Baldrian P."/>
            <person name="Stursova M."/>
            <person name="Weitz H."/>
            <person name="Taylor A."/>
            <person name="Grigoriev I.V."/>
            <person name="Nagy L.G."/>
            <person name="Martin F."/>
            <person name="Kauserud H."/>
        </authorList>
    </citation>
    <scope>NUCLEOTIDE SEQUENCE</scope>
    <source>
        <strain evidence="3">CBHHK067</strain>
    </source>
</reference>
<feature type="signal peptide" evidence="1">
    <location>
        <begin position="1"/>
        <end position="23"/>
    </location>
</feature>
<organism evidence="3 4">
    <name type="scientific">Mycena rosella</name>
    <name type="common">Pink bonnet</name>
    <name type="synonym">Agaricus rosellus</name>
    <dbReference type="NCBI Taxonomy" id="1033263"/>
    <lineage>
        <taxon>Eukaryota</taxon>
        <taxon>Fungi</taxon>
        <taxon>Dikarya</taxon>
        <taxon>Basidiomycota</taxon>
        <taxon>Agaricomycotina</taxon>
        <taxon>Agaricomycetes</taxon>
        <taxon>Agaricomycetidae</taxon>
        <taxon>Agaricales</taxon>
        <taxon>Marasmiineae</taxon>
        <taxon>Mycenaceae</taxon>
        <taxon>Mycena</taxon>
    </lineage>
</organism>
<evidence type="ECO:0000256" key="1">
    <source>
        <dbReference type="SAM" id="SignalP"/>
    </source>
</evidence>
<keyword evidence="1" id="KW-0732">Signal</keyword>
<evidence type="ECO:0000259" key="2">
    <source>
        <dbReference type="Pfam" id="PF20493"/>
    </source>
</evidence>
<accession>A0AAD7DZ10</accession>
<comment type="caution">
    <text evidence="3">The sequence shown here is derived from an EMBL/GenBank/DDBJ whole genome shotgun (WGS) entry which is preliminary data.</text>
</comment>
<dbReference type="EMBL" id="JARKIE010000017">
    <property type="protein sequence ID" value="KAJ7701552.1"/>
    <property type="molecule type" value="Genomic_DNA"/>
</dbReference>
<feature type="chain" id="PRO_5041978471" description="WD-like domain-containing protein" evidence="1">
    <location>
        <begin position="24"/>
        <end position="176"/>
    </location>
</feature>
<keyword evidence="4" id="KW-1185">Reference proteome</keyword>